<name>A0A8J4EHD2_9ACTN</name>
<evidence type="ECO:0000256" key="1">
    <source>
        <dbReference type="SAM" id="MobiDB-lite"/>
    </source>
</evidence>
<accession>A0A8J4EHD2</accession>
<dbReference type="EMBL" id="BOPH01000145">
    <property type="protein sequence ID" value="GIJ74859.1"/>
    <property type="molecule type" value="Genomic_DNA"/>
</dbReference>
<protein>
    <submittedName>
        <fullName evidence="2">Uncharacterized protein</fullName>
    </submittedName>
</protein>
<feature type="region of interest" description="Disordered" evidence="1">
    <location>
        <begin position="76"/>
        <end position="95"/>
    </location>
</feature>
<organism evidence="2 3">
    <name type="scientific">Virgisporangium ochraceum</name>
    <dbReference type="NCBI Taxonomy" id="65505"/>
    <lineage>
        <taxon>Bacteria</taxon>
        <taxon>Bacillati</taxon>
        <taxon>Actinomycetota</taxon>
        <taxon>Actinomycetes</taxon>
        <taxon>Micromonosporales</taxon>
        <taxon>Micromonosporaceae</taxon>
        <taxon>Virgisporangium</taxon>
    </lineage>
</organism>
<sequence>MGLRGGDAVAEGFGAGEGFGARIAGPEHPALDVHASRDPRRVRTYLDHDLAAFGQPEPDDGGQVAGSEQLVRRRAAQMVDAPPGEVVRIDGTRAS</sequence>
<comment type="caution">
    <text evidence="2">The sequence shown here is derived from an EMBL/GenBank/DDBJ whole genome shotgun (WGS) entry which is preliminary data.</text>
</comment>
<dbReference type="AlphaFoldDB" id="A0A8J4EHD2"/>
<gene>
    <name evidence="2" type="ORF">Voc01_097760</name>
</gene>
<keyword evidence="3" id="KW-1185">Reference proteome</keyword>
<feature type="region of interest" description="Disordered" evidence="1">
    <location>
        <begin position="14"/>
        <end position="37"/>
    </location>
</feature>
<dbReference type="Proteomes" id="UP000635606">
    <property type="component" value="Unassembled WGS sequence"/>
</dbReference>
<proteinExistence type="predicted"/>
<evidence type="ECO:0000313" key="2">
    <source>
        <dbReference type="EMBL" id="GIJ74859.1"/>
    </source>
</evidence>
<reference evidence="2" key="1">
    <citation type="submission" date="2021-01" db="EMBL/GenBank/DDBJ databases">
        <title>Whole genome shotgun sequence of Virgisporangium ochraceum NBRC 16418.</title>
        <authorList>
            <person name="Komaki H."/>
            <person name="Tamura T."/>
        </authorList>
    </citation>
    <scope>NUCLEOTIDE SEQUENCE</scope>
    <source>
        <strain evidence="2">NBRC 16418</strain>
    </source>
</reference>
<evidence type="ECO:0000313" key="3">
    <source>
        <dbReference type="Proteomes" id="UP000635606"/>
    </source>
</evidence>